<feature type="domain" description="Dynamin-type G" evidence="4">
    <location>
        <begin position="50"/>
        <end position="333"/>
    </location>
</feature>
<evidence type="ECO:0000259" key="3">
    <source>
        <dbReference type="PROSITE" id="PS51388"/>
    </source>
</evidence>
<dbReference type="GO" id="GO:0005525">
    <property type="term" value="F:GTP binding"/>
    <property type="evidence" value="ECO:0007669"/>
    <property type="project" value="InterPro"/>
</dbReference>
<dbReference type="PANTHER" id="PTHR11566">
    <property type="entry name" value="DYNAMIN"/>
    <property type="match status" value="1"/>
</dbReference>
<protein>
    <recommendedName>
        <fullName evidence="7">Dynamin family protein</fullName>
    </recommendedName>
</protein>
<organism evidence="5 6">
    <name type="scientific">Periconia macrospinosa</name>
    <dbReference type="NCBI Taxonomy" id="97972"/>
    <lineage>
        <taxon>Eukaryota</taxon>
        <taxon>Fungi</taxon>
        <taxon>Dikarya</taxon>
        <taxon>Ascomycota</taxon>
        <taxon>Pezizomycotina</taxon>
        <taxon>Dothideomycetes</taxon>
        <taxon>Pleosporomycetidae</taxon>
        <taxon>Pleosporales</taxon>
        <taxon>Massarineae</taxon>
        <taxon>Periconiaceae</taxon>
        <taxon>Periconia</taxon>
    </lineage>
</organism>
<dbReference type="PRINTS" id="PR00195">
    <property type="entry name" value="DYNAMIN"/>
</dbReference>
<dbReference type="OrthoDB" id="415706at2759"/>
<dbReference type="FunFam" id="3.40.50.300:FF:001425">
    <property type="entry name" value="Dynamin GTPase, putative"/>
    <property type="match status" value="1"/>
</dbReference>
<dbReference type="GO" id="GO:0005874">
    <property type="term" value="C:microtubule"/>
    <property type="evidence" value="ECO:0007669"/>
    <property type="project" value="TreeGrafter"/>
</dbReference>
<dbReference type="EMBL" id="KZ805474">
    <property type="protein sequence ID" value="PVH96087.1"/>
    <property type="molecule type" value="Genomic_DNA"/>
</dbReference>
<dbReference type="GO" id="GO:0048312">
    <property type="term" value="P:intracellular distribution of mitochondria"/>
    <property type="evidence" value="ECO:0007669"/>
    <property type="project" value="TreeGrafter"/>
</dbReference>
<evidence type="ECO:0008006" key="7">
    <source>
        <dbReference type="Google" id="ProtNLM"/>
    </source>
</evidence>
<gene>
    <name evidence="5" type="ORF">DM02DRAFT_688599</name>
</gene>
<dbReference type="GO" id="GO:0006897">
    <property type="term" value="P:endocytosis"/>
    <property type="evidence" value="ECO:0007669"/>
    <property type="project" value="TreeGrafter"/>
</dbReference>
<keyword evidence="1" id="KW-0547">Nucleotide-binding</keyword>
<feature type="domain" description="GED" evidence="3">
    <location>
        <begin position="649"/>
        <end position="739"/>
    </location>
</feature>
<evidence type="ECO:0000259" key="4">
    <source>
        <dbReference type="PROSITE" id="PS51718"/>
    </source>
</evidence>
<dbReference type="GO" id="GO:0016020">
    <property type="term" value="C:membrane"/>
    <property type="evidence" value="ECO:0007669"/>
    <property type="project" value="TreeGrafter"/>
</dbReference>
<evidence type="ECO:0000313" key="5">
    <source>
        <dbReference type="EMBL" id="PVH96087.1"/>
    </source>
</evidence>
<dbReference type="PANTHER" id="PTHR11566:SF66">
    <property type="entry name" value="INTERFERON-INDUCED GTP-BINDING PROTEIN MX"/>
    <property type="match status" value="1"/>
</dbReference>
<dbReference type="InterPro" id="IPR001401">
    <property type="entry name" value="Dynamin_GTPase"/>
</dbReference>
<dbReference type="InterPro" id="IPR022812">
    <property type="entry name" value="Dynamin"/>
</dbReference>
<dbReference type="Proteomes" id="UP000244855">
    <property type="component" value="Unassembled WGS sequence"/>
</dbReference>
<keyword evidence="6" id="KW-1185">Reference proteome</keyword>
<dbReference type="InterPro" id="IPR030381">
    <property type="entry name" value="G_DYNAMIN_dom"/>
</dbReference>
<evidence type="ECO:0000256" key="1">
    <source>
        <dbReference type="ARBA" id="ARBA00022741"/>
    </source>
</evidence>
<dbReference type="GO" id="GO:0005739">
    <property type="term" value="C:mitochondrion"/>
    <property type="evidence" value="ECO:0007669"/>
    <property type="project" value="TreeGrafter"/>
</dbReference>
<proteinExistence type="predicted"/>
<keyword evidence="2" id="KW-0342">GTP-binding</keyword>
<dbReference type="STRING" id="97972.A0A2V1DD67"/>
<dbReference type="SUPFAM" id="SSF52540">
    <property type="entry name" value="P-loop containing nucleoside triphosphate hydrolases"/>
    <property type="match status" value="1"/>
</dbReference>
<accession>A0A2V1DD67</accession>
<dbReference type="Pfam" id="PF01031">
    <property type="entry name" value="Dynamin_M"/>
    <property type="match status" value="1"/>
</dbReference>
<dbReference type="GO" id="GO:0000266">
    <property type="term" value="P:mitochondrial fission"/>
    <property type="evidence" value="ECO:0007669"/>
    <property type="project" value="TreeGrafter"/>
</dbReference>
<dbReference type="Gene3D" id="3.40.50.300">
    <property type="entry name" value="P-loop containing nucleotide triphosphate hydrolases"/>
    <property type="match status" value="1"/>
</dbReference>
<name>A0A2V1DD67_9PLEO</name>
<evidence type="ECO:0000313" key="6">
    <source>
        <dbReference type="Proteomes" id="UP000244855"/>
    </source>
</evidence>
<dbReference type="InterPro" id="IPR020850">
    <property type="entry name" value="GED_dom"/>
</dbReference>
<dbReference type="GO" id="GO:0003924">
    <property type="term" value="F:GTPase activity"/>
    <property type="evidence" value="ECO:0007669"/>
    <property type="project" value="InterPro"/>
</dbReference>
<dbReference type="InterPro" id="IPR000375">
    <property type="entry name" value="Dynamin_stalk"/>
</dbReference>
<dbReference type="InterPro" id="IPR045063">
    <property type="entry name" value="Dynamin_N"/>
</dbReference>
<dbReference type="InterPro" id="IPR027417">
    <property type="entry name" value="P-loop_NTPase"/>
</dbReference>
<evidence type="ECO:0000256" key="2">
    <source>
        <dbReference type="ARBA" id="ARBA00023134"/>
    </source>
</evidence>
<dbReference type="PROSITE" id="PS51718">
    <property type="entry name" value="G_DYNAMIN_2"/>
    <property type="match status" value="1"/>
</dbReference>
<dbReference type="CDD" id="cd08771">
    <property type="entry name" value="DLP_1"/>
    <property type="match status" value="1"/>
</dbReference>
<dbReference type="AlphaFoldDB" id="A0A2V1DD67"/>
<sequence length="739" mass="83691">MGDSIMADTPKSETPTSMMTTNSLEALQSSEQRALMDLVDQLRRAGLSTFLQLPQIVVCGDQSSGKSSVLEAITEIPFPRKENMCTRFATEISLRRDTEEAISCKINPDKTHSKDEIDRLRSFSRTIQNFGELPSLIDEATEAMGLGPSKAFSKDVLCIEICGPNRTQLTLIDLPGLIHASNKSQSEEDVDLIKSLVKDYISKQRTIMLAVVSAKNDYANQIILKMCREFDMKGARTLGIITKPDFLRPDSENESTWLDLARNKDIYFELGWHFLKNRADDQHSISFAQRNLEEQAFFKAGNYASLSRSMMGVDPLRDRLSQLLFDHLRKALPELEDELNTMLSKTLAELEALGKCRDSLADQRIFLAELATSASNIIRMGCDGIYEAPFFGSVDIDARVDAEQNFVRLRAVVQYLNMGFAEEVRLKGHTFQIEKNSRPDKAEESSKDTEPWVIAKKRTRKISHHPIRMQRQQAIKWVSHIQERLRGRELPGVFNPMIIGHLFREQSTNWESLARKHIDAVASACKRFLLEVLKTIGTPDTKEKLSTLTVLPFMKHAHSEAVAELERVLTDKLRHPITYNHYFTDNIQKLQQEHLTKCLMDNANSAAVMVKLKTFPEGKATVDKEYIDPLLLKRGIEQSIEHDMNKVAAGQALDAHDAFYKDEMKYFVDVVTKQVIERQLLAPLAETLSPRSVAGYTDEKVQNIASEPFEVRQLRAHLESKRRMLEEGAEAFQAAVIGG</sequence>
<reference evidence="5 6" key="1">
    <citation type="journal article" date="2018" name="Sci. Rep.">
        <title>Comparative genomics provides insights into the lifestyle and reveals functional heterogeneity of dark septate endophytic fungi.</title>
        <authorList>
            <person name="Knapp D.G."/>
            <person name="Nemeth J.B."/>
            <person name="Barry K."/>
            <person name="Hainaut M."/>
            <person name="Henrissat B."/>
            <person name="Johnson J."/>
            <person name="Kuo A."/>
            <person name="Lim J.H.P."/>
            <person name="Lipzen A."/>
            <person name="Nolan M."/>
            <person name="Ohm R.A."/>
            <person name="Tamas L."/>
            <person name="Grigoriev I.V."/>
            <person name="Spatafora J.W."/>
            <person name="Nagy L.G."/>
            <person name="Kovacs G.M."/>
        </authorList>
    </citation>
    <scope>NUCLEOTIDE SEQUENCE [LARGE SCALE GENOMIC DNA]</scope>
    <source>
        <strain evidence="5 6">DSE2036</strain>
    </source>
</reference>
<dbReference type="GO" id="GO:0016559">
    <property type="term" value="P:peroxisome fission"/>
    <property type="evidence" value="ECO:0007669"/>
    <property type="project" value="TreeGrafter"/>
</dbReference>
<dbReference type="PROSITE" id="PS51388">
    <property type="entry name" value="GED"/>
    <property type="match status" value="1"/>
</dbReference>
<dbReference type="GO" id="GO:0008017">
    <property type="term" value="F:microtubule binding"/>
    <property type="evidence" value="ECO:0007669"/>
    <property type="project" value="TreeGrafter"/>
</dbReference>
<dbReference type="Pfam" id="PF00350">
    <property type="entry name" value="Dynamin_N"/>
    <property type="match status" value="1"/>
</dbReference>
<dbReference type="SMART" id="SM00053">
    <property type="entry name" value="DYNc"/>
    <property type="match status" value="1"/>
</dbReference>